<dbReference type="PANTHER" id="PTHR13604">
    <property type="entry name" value="DC12-RELATED"/>
    <property type="match status" value="1"/>
</dbReference>
<dbReference type="Gene3D" id="3.90.1680.10">
    <property type="entry name" value="SOS response associated peptidase-like"/>
    <property type="match status" value="1"/>
</dbReference>
<keyword evidence="2 8" id="KW-0645">Protease</keyword>
<evidence type="ECO:0000256" key="8">
    <source>
        <dbReference type="RuleBase" id="RU364100"/>
    </source>
</evidence>
<dbReference type="Pfam" id="PF02586">
    <property type="entry name" value="SRAP"/>
    <property type="match status" value="1"/>
</dbReference>
<evidence type="ECO:0000256" key="6">
    <source>
        <dbReference type="ARBA" id="ARBA00023125"/>
    </source>
</evidence>
<evidence type="ECO:0000256" key="1">
    <source>
        <dbReference type="ARBA" id="ARBA00008136"/>
    </source>
</evidence>
<evidence type="ECO:0000256" key="5">
    <source>
        <dbReference type="ARBA" id="ARBA00023124"/>
    </source>
</evidence>
<evidence type="ECO:0000256" key="4">
    <source>
        <dbReference type="ARBA" id="ARBA00022801"/>
    </source>
</evidence>
<organism evidence="10">
    <name type="scientific">Alsobacter sp. KACC 23698</name>
    <dbReference type="NCBI Taxonomy" id="3149229"/>
    <lineage>
        <taxon>Bacteria</taxon>
        <taxon>Pseudomonadati</taxon>
        <taxon>Pseudomonadota</taxon>
        <taxon>Alphaproteobacteria</taxon>
        <taxon>Hyphomicrobiales</taxon>
        <taxon>Alsobacteraceae</taxon>
        <taxon>Alsobacter</taxon>
    </lineage>
</organism>
<accession>A0AAU7JJV6</accession>
<evidence type="ECO:0000256" key="7">
    <source>
        <dbReference type="ARBA" id="ARBA00023239"/>
    </source>
</evidence>
<dbReference type="GO" id="GO:0006508">
    <property type="term" value="P:proteolysis"/>
    <property type="evidence" value="ECO:0007669"/>
    <property type="project" value="UniProtKB-KW"/>
</dbReference>
<gene>
    <name evidence="10" type="ORF">ABEG18_07415</name>
</gene>
<evidence type="ECO:0000256" key="2">
    <source>
        <dbReference type="ARBA" id="ARBA00022670"/>
    </source>
</evidence>
<comment type="similarity">
    <text evidence="1 8">Belongs to the SOS response-associated peptidase family.</text>
</comment>
<dbReference type="InterPro" id="IPR036590">
    <property type="entry name" value="SRAP-like"/>
</dbReference>
<dbReference type="RefSeq" id="WP_406857442.1">
    <property type="nucleotide sequence ID" value="NZ_CP157484.1"/>
</dbReference>
<feature type="region of interest" description="Disordered" evidence="9">
    <location>
        <begin position="209"/>
        <end position="241"/>
    </location>
</feature>
<dbReference type="AlphaFoldDB" id="A0AAU7JJV6"/>
<keyword evidence="4 8" id="KW-0378">Hydrolase</keyword>
<dbReference type="GO" id="GO:0016829">
    <property type="term" value="F:lyase activity"/>
    <property type="evidence" value="ECO:0007669"/>
    <property type="project" value="UniProtKB-KW"/>
</dbReference>
<dbReference type="InterPro" id="IPR003738">
    <property type="entry name" value="SRAP"/>
</dbReference>
<dbReference type="GO" id="GO:0008233">
    <property type="term" value="F:peptidase activity"/>
    <property type="evidence" value="ECO:0007669"/>
    <property type="project" value="UniProtKB-KW"/>
</dbReference>
<protein>
    <recommendedName>
        <fullName evidence="8">Abasic site processing protein</fullName>
        <ecNumber evidence="8">3.4.-.-</ecNumber>
    </recommendedName>
</protein>
<reference evidence="10" key="1">
    <citation type="submission" date="2024-05" db="EMBL/GenBank/DDBJ databases">
        <authorList>
            <person name="Kim S."/>
            <person name="Heo J."/>
            <person name="Choi H."/>
            <person name="Choi Y."/>
            <person name="Kwon S.-W."/>
            <person name="Kim Y."/>
        </authorList>
    </citation>
    <scope>NUCLEOTIDE SEQUENCE</scope>
    <source>
        <strain evidence="10">KACC 23698</strain>
    </source>
</reference>
<sequence>MCGRFALTASPEQVRALFRYEEQPNFPPRANVAPTEPIAIVTQERGRPAFRLVRWGFIPAWAKDPGAFPLLINARGETLAEKPAFRNAIRRRRCLVPADAYYEWSRGPGAARRPHRISRRDGATMALAALWETYVSPDGGEIDTALIVTTHANGAVCALQERMPVVIEPGDARTWLDCVGEDPRAALTLVRPCADDLLAVEPCDPSLPAAERARLTVGGTKAARPSPPRREPEPPAQGSLF</sequence>
<keyword evidence="3" id="KW-0227">DNA damage</keyword>
<evidence type="ECO:0000256" key="9">
    <source>
        <dbReference type="SAM" id="MobiDB-lite"/>
    </source>
</evidence>
<keyword evidence="7" id="KW-0456">Lyase</keyword>
<keyword evidence="6" id="KW-0238">DNA-binding</keyword>
<keyword evidence="5" id="KW-0190">Covalent protein-DNA linkage</keyword>
<dbReference type="SUPFAM" id="SSF143081">
    <property type="entry name" value="BB1717-like"/>
    <property type="match status" value="1"/>
</dbReference>
<name>A0AAU7JJV6_9HYPH</name>
<evidence type="ECO:0000256" key="3">
    <source>
        <dbReference type="ARBA" id="ARBA00022763"/>
    </source>
</evidence>
<proteinExistence type="inferred from homology"/>
<dbReference type="GO" id="GO:0003697">
    <property type="term" value="F:single-stranded DNA binding"/>
    <property type="evidence" value="ECO:0007669"/>
    <property type="project" value="InterPro"/>
</dbReference>
<dbReference type="EMBL" id="CP157484">
    <property type="protein sequence ID" value="XBO40583.1"/>
    <property type="molecule type" value="Genomic_DNA"/>
</dbReference>
<evidence type="ECO:0000313" key="10">
    <source>
        <dbReference type="EMBL" id="XBO40583.1"/>
    </source>
</evidence>
<dbReference type="EC" id="3.4.-.-" evidence="8"/>
<dbReference type="PANTHER" id="PTHR13604:SF0">
    <property type="entry name" value="ABASIC SITE PROCESSING PROTEIN HMCES"/>
    <property type="match status" value="1"/>
</dbReference>
<dbReference type="GO" id="GO:0106300">
    <property type="term" value="P:protein-DNA covalent cross-linking repair"/>
    <property type="evidence" value="ECO:0007669"/>
    <property type="project" value="InterPro"/>
</dbReference>